<keyword evidence="4" id="KW-1185">Reference proteome</keyword>
<proteinExistence type="predicted"/>
<evidence type="ECO:0000256" key="1">
    <source>
        <dbReference type="SAM" id="MobiDB-lite"/>
    </source>
</evidence>
<feature type="region of interest" description="Disordered" evidence="1">
    <location>
        <begin position="32"/>
        <end position="56"/>
    </location>
</feature>
<keyword evidence="2" id="KW-1133">Transmembrane helix</keyword>
<evidence type="ECO:0000313" key="3">
    <source>
        <dbReference type="EMBL" id="KAK5782026.1"/>
    </source>
</evidence>
<gene>
    <name evidence="3" type="ORF">RI543_000512</name>
</gene>
<organism evidence="3 4">
    <name type="scientific">Arxiozyma heterogenica</name>
    <dbReference type="NCBI Taxonomy" id="278026"/>
    <lineage>
        <taxon>Eukaryota</taxon>
        <taxon>Fungi</taxon>
        <taxon>Dikarya</taxon>
        <taxon>Ascomycota</taxon>
        <taxon>Saccharomycotina</taxon>
        <taxon>Saccharomycetes</taxon>
        <taxon>Saccharomycetales</taxon>
        <taxon>Saccharomycetaceae</taxon>
        <taxon>Arxiozyma</taxon>
    </lineage>
</organism>
<feature type="region of interest" description="Disordered" evidence="1">
    <location>
        <begin position="715"/>
        <end position="744"/>
    </location>
</feature>
<feature type="transmembrane region" description="Helical" evidence="2">
    <location>
        <begin position="71"/>
        <end position="96"/>
    </location>
</feature>
<dbReference type="Proteomes" id="UP001306508">
    <property type="component" value="Unassembled WGS sequence"/>
</dbReference>
<dbReference type="EMBL" id="JAWIZZ010000022">
    <property type="protein sequence ID" value="KAK5782026.1"/>
    <property type="molecule type" value="Genomic_DNA"/>
</dbReference>
<feature type="compositionally biased region" description="Low complexity" evidence="1">
    <location>
        <begin position="37"/>
        <end position="51"/>
    </location>
</feature>
<evidence type="ECO:0000313" key="4">
    <source>
        <dbReference type="Proteomes" id="UP001306508"/>
    </source>
</evidence>
<dbReference type="AlphaFoldDB" id="A0AAN7ZYZ4"/>
<keyword evidence="2" id="KW-0472">Membrane</keyword>
<dbReference type="Pfam" id="PF08693">
    <property type="entry name" value="SKG6"/>
    <property type="match status" value="1"/>
</dbReference>
<feature type="compositionally biased region" description="Low complexity" evidence="1">
    <location>
        <begin position="330"/>
        <end position="345"/>
    </location>
</feature>
<keyword evidence="2" id="KW-0812">Transmembrane</keyword>
<feature type="region of interest" description="Disordered" evidence="1">
    <location>
        <begin position="329"/>
        <end position="348"/>
    </location>
</feature>
<name>A0AAN7ZYZ4_9SACH</name>
<comment type="caution">
    <text evidence="3">The sequence shown here is derived from an EMBL/GenBank/DDBJ whole genome shotgun (WGS) entry which is preliminary data.</text>
</comment>
<evidence type="ECO:0000256" key="2">
    <source>
        <dbReference type="SAM" id="Phobius"/>
    </source>
</evidence>
<protein>
    <submittedName>
        <fullName evidence="3">Uncharacterized protein</fullName>
    </submittedName>
</protein>
<feature type="compositionally biased region" description="Polar residues" evidence="1">
    <location>
        <begin position="735"/>
        <end position="744"/>
    </location>
</feature>
<dbReference type="InterPro" id="IPR014805">
    <property type="entry name" value="SKG6/TOS2-like"/>
</dbReference>
<reference evidence="4" key="1">
    <citation type="submission" date="2023-07" db="EMBL/GenBank/DDBJ databases">
        <title>A draft genome of Kazachstania heterogenica Y-27499.</title>
        <authorList>
            <person name="Donic C."/>
            <person name="Kralova J.S."/>
            <person name="Fidel L."/>
            <person name="Ben-Dor S."/>
            <person name="Jung S."/>
        </authorList>
    </citation>
    <scope>NUCLEOTIDE SEQUENCE [LARGE SCALE GENOMIC DNA]</scope>
    <source>
        <strain evidence="4">Y27499</strain>
    </source>
</reference>
<accession>A0AAN7ZYZ4</accession>
<sequence length="744" mass="84638">MLDTDTLRSTFITYSTIYKNAFRPTPTKVLVRRADSSSDNNSSASKTKNTKCTGSKQECELPANNKRTTSITVGVAVAVPVAFVAILLCIILYIIYKRSKKEEQEDNDPEFEGDSEYLPQHNTYEINHQLSSSDSNQYITEKNNHAFYNDMPMAPPSATIQQYPHPMPNPFSNRNSSWTTDPFQLPETENVESLREFAKQVQNDGLGGYQLASRNGSQLSLHNRSMNMDQASLTSVNRMSNMRVITNHSGSANPVIITNGSTNGHIVSTFNSKNGSPLKDVSSINKNEEKNNFVNMDPEKLTFVQNVQPIDHEDEDNFDFEYRNDRDNITNDNNINNNHNNSNINQEKLSDKIDENKYEYTDRHRLDNEREYASTLPLSLEEENIQRMKSIYKVYLDKDENIYELTNKKVDDHEDMNNMNISSNVNPQEYNNRDFSNNLTSSIHDLSNSILENQNVNKSQVKIEGYDEQDVEHNKDNEYNDLNDNRISHRVASSIYSEIPSSAYIPTSSQLPVQQQQQCGYDYNPNIPMQQPQFYNNYPPLPNIPSQYVHPQTLEEIDELPIPAKLIHSNSSHSLTSFRQASKFQQPQSQLQLPGLQPARINGTAVNPMDHPEMFYSNNADEIYNGHFQQQPQYPNNSSMSFVSNNSQMSNIASPYQMRKCIVMTNPAELQVSTTFKPAGSIRNLGPQQQQGDPYTQHIHSRVSGILENNDMIQPPSMGGILPRSGSQEDLRKQLGSSNNYNIK</sequence>